<feature type="region of interest" description="Disordered" evidence="5">
    <location>
        <begin position="185"/>
        <end position="222"/>
    </location>
</feature>
<evidence type="ECO:0000313" key="8">
    <source>
        <dbReference type="Proteomes" id="UP000027920"/>
    </source>
</evidence>
<keyword evidence="3" id="KW-1133">Transmembrane helix</keyword>
<dbReference type="GeneID" id="25285519"/>
<dbReference type="InterPro" id="IPR000626">
    <property type="entry name" value="Ubiquitin-like_dom"/>
</dbReference>
<dbReference type="Pfam" id="PF00240">
    <property type="entry name" value="ubiquitin"/>
    <property type="match status" value="1"/>
</dbReference>
<feature type="region of interest" description="Disordered" evidence="5">
    <location>
        <begin position="667"/>
        <end position="734"/>
    </location>
</feature>
<dbReference type="InterPro" id="IPR029071">
    <property type="entry name" value="Ubiquitin-like_domsf"/>
</dbReference>
<dbReference type="VEuPathDB" id="FungiDB:A1O9_10615"/>
<keyword evidence="8" id="KW-1185">Reference proteome</keyword>
<dbReference type="EMBL" id="AMGV01000014">
    <property type="protein sequence ID" value="KEF53167.1"/>
    <property type="molecule type" value="Genomic_DNA"/>
</dbReference>
<dbReference type="STRING" id="1182545.A0A072P0F4"/>
<feature type="compositionally biased region" description="Basic and acidic residues" evidence="5">
    <location>
        <begin position="667"/>
        <end position="676"/>
    </location>
</feature>
<name>A0A072P0F4_9EURO</name>
<comment type="subcellular location">
    <subcellularLocation>
        <location evidence="1">Membrane</location>
    </subcellularLocation>
</comment>
<comment type="caution">
    <text evidence="7">The sequence shown here is derived from an EMBL/GenBank/DDBJ whole genome shotgun (WGS) entry which is preliminary data.</text>
</comment>
<evidence type="ECO:0000256" key="3">
    <source>
        <dbReference type="ARBA" id="ARBA00022989"/>
    </source>
</evidence>
<evidence type="ECO:0000259" key="6">
    <source>
        <dbReference type="PROSITE" id="PS50053"/>
    </source>
</evidence>
<dbReference type="CDD" id="cd17039">
    <property type="entry name" value="Ubl_ubiquitin_like"/>
    <property type="match status" value="1"/>
</dbReference>
<reference evidence="7 8" key="1">
    <citation type="submission" date="2013-03" db="EMBL/GenBank/DDBJ databases">
        <title>The Genome Sequence of Exophiala aquamarina CBS 119918.</title>
        <authorList>
            <consortium name="The Broad Institute Genomics Platform"/>
            <person name="Cuomo C."/>
            <person name="de Hoog S."/>
            <person name="Gorbushina A."/>
            <person name="Walker B."/>
            <person name="Young S.K."/>
            <person name="Zeng Q."/>
            <person name="Gargeya S."/>
            <person name="Fitzgerald M."/>
            <person name="Haas B."/>
            <person name="Abouelleil A."/>
            <person name="Allen A.W."/>
            <person name="Alvarado L."/>
            <person name="Arachchi H.M."/>
            <person name="Berlin A.M."/>
            <person name="Chapman S.B."/>
            <person name="Gainer-Dewar J."/>
            <person name="Goldberg J."/>
            <person name="Griggs A."/>
            <person name="Gujja S."/>
            <person name="Hansen M."/>
            <person name="Howarth C."/>
            <person name="Imamovic A."/>
            <person name="Ireland A."/>
            <person name="Larimer J."/>
            <person name="McCowan C."/>
            <person name="Murphy C."/>
            <person name="Pearson M."/>
            <person name="Poon T.W."/>
            <person name="Priest M."/>
            <person name="Roberts A."/>
            <person name="Saif S."/>
            <person name="Shea T."/>
            <person name="Sisk P."/>
            <person name="Sykes S."/>
            <person name="Wortman J."/>
            <person name="Nusbaum C."/>
            <person name="Birren B."/>
        </authorList>
    </citation>
    <scope>NUCLEOTIDE SEQUENCE [LARGE SCALE GENOMIC DNA]</scope>
    <source>
        <strain evidence="7 8">CBS 119918</strain>
    </source>
</reference>
<gene>
    <name evidence="7" type="ORF">A1O9_10615</name>
</gene>
<keyword evidence="4" id="KW-0472">Membrane</keyword>
<evidence type="ECO:0000256" key="1">
    <source>
        <dbReference type="ARBA" id="ARBA00004370"/>
    </source>
</evidence>
<organism evidence="7 8">
    <name type="scientific">Exophiala aquamarina CBS 119918</name>
    <dbReference type="NCBI Taxonomy" id="1182545"/>
    <lineage>
        <taxon>Eukaryota</taxon>
        <taxon>Fungi</taxon>
        <taxon>Dikarya</taxon>
        <taxon>Ascomycota</taxon>
        <taxon>Pezizomycotina</taxon>
        <taxon>Eurotiomycetes</taxon>
        <taxon>Chaetothyriomycetidae</taxon>
        <taxon>Chaetothyriales</taxon>
        <taxon>Herpotrichiellaceae</taxon>
        <taxon>Exophiala</taxon>
    </lineage>
</organism>
<dbReference type="GO" id="GO:0016020">
    <property type="term" value="C:membrane"/>
    <property type="evidence" value="ECO:0007669"/>
    <property type="project" value="UniProtKB-SubCell"/>
</dbReference>
<accession>A0A072P0F4</accession>
<dbReference type="AlphaFoldDB" id="A0A072P0F4"/>
<dbReference type="HOGENOM" id="CLU_019096_0_0_1"/>
<feature type="domain" description="Ubiquitin-like" evidence="6">
    <location>
        <begin position="25"/>
        <end position="90"/>
    </location>
</feature>
<proteinExistence type="predicted"/>
<evidence type="ECO:0000256" key="4">
    <source>
        <dbReference type="ARBA" id="ARBA00023136"/>
    </source>
</evidence>
<sequence length="734" mass="79328">MADNDLGTGTGASAGPNTNDSPGHVNLRVAYLLTGNPRPHQSLGRVSLSTTIASLRNRIQSELPEHPPPHLQRLIYQGRRLQHDEATLGEILKLNGSTPPGPLPYTIHIIINSDQQPSPTLRQAASTHHPPAPLHNTHNADVNPITAAQTSAAGLQEALSRIQQSIETNGADLRSVQQRIGRQHQNLANPPTPPHAHNRTQTQPGGGPGPGPTFAFPTNPPGFPMPLHLPQLPALPPNFIPGHANIPAVQAALEQHRQHLQQHGIPGWPPIAPHPLGHMHNAPAPARGGNPTVHPAPHLTPSNPQVQSIQGPNGERMTVVTDHVSLRIPIQRPASAPGQAPERLQQARPLVPSPHPINPPVRAQPLPMTAPVPSLPFHLPMPFSHAQTAAPNQASSTLAWVLSSPAGPHALLFAPNHGYFSSSNLNTQSTHPASQITNIQVTTSDPSHPAQAPNTTVAAQRDGNDNLALVRQGQRAAAAGPARVQAQQNPQDNDLFAFLIQRGWLFLRLYLFMFIFSEPGTWKRWLMIVLAAVICLQPRDGPLTRALTAARQYFDNLIGPAVPRPPAQPIAQGRPAQDTQRTLESDRTTQRPTHVRGAIQMTPEEAAARILREHQNQHQNQDPSFWQNTFHRVEQSVALFLASLIPGVGERHVRAREEARRLAQRIEEEERQRAEEAVAPQQENHPGALGGEPTSDSATNLDVKEDGPSEPGTSSGVQVRDATAEGGELRGRTT</sequence>
<keyword evidence="2" id="KW-0812">Transmembrane</keyword>
<protein>
    <recommendedName>
        <fullName evidence="6">Ubiquitin-like domain-containing protein</fullName>
    </recommendedName>
</protein>
<evidence type="ECO:0000256" key="5">
    <source>
        <dbReference type="SAM" id="MobiDB-lite"/>
    </source>
</evidence>
<evidence type="ECO:0000256" key="2">
    <source>
        <dbReference type="ARBA" id="ARBA00022692"/>
    </source>
</evidence>
<dbReference type="RefSeq" id="XP_013255757.1">
    <property type="nucleotide sequence ID" value="XM_013400303.1"/>
</dbReference>
<dbReference type="Gene3D" id="3.10.20.90">
    <property type="entry name" value="Phosphatidylinositol 3-kinase Catalytic Subunit, Chain A, domain 1"/>
    <property type="match status" value="1"/>
</dbReference>
<feature type="region of interest" description="Disordered" evidence="5">
    <location>
        <begin position="564"/>
        <end position="596"/>
    </location>
</feature>
<dbReference type="PANTHER" id="PTHR12943">
    <property type="entry name" value="HOMOCYSTEINE-RESPONSIVE ENDOPLASMIC RETICULUM-RESIDENT UNIQUITIN-LIKE DOMAIN HERPUD PROTEIN FAMILY MEMBER"/>
    <property type="match status" value="1"/>
</dbReference>
<dbReference type="SUPFAM" id="SSF54236">
    <property type="entry name" value="Ubiquitin-like"/>
    <property type="match status" value="1"/>
</dbReference>
<dbReference type="PANTHER" id="PTHR12943:SF27">
    <property type="entry name" value="HOMOCYSTEINE-INDUCED ENDOPLASMIC RETICULUM PROTEIN, ISOFORM A"/>
    <property type="match status" value="1"/>
</dbReference>
<dbReference type="GO" id="GO:0030968">
    <property type="term" value="P:endoplasmic reticulum unfolded protein response"/>
    <property type="evidence" value="ECO:0007669"/>
    <property type="project" value="TreeGrafter"/>
</dbReference>
<feature type="compositionally biased region" description="Polar residues" evidence="5">
    <location>
        <begin position="117"/>
        <end position="126"/>
    </location>
</feature>
<feature type="region of interest" description="Disordered" evidence="5">
    <location>
        <begin position="1"/>
        <end position="23"/>
    </location>
</feature>
<dbReference type="OrthoDB" id="21589at2759"/>
<feature type="region of interest" description="Disordered" evidence="5">
    <location>
        <begin position="117"/>
        <end position="140"/>
    </location>
</feature>
<dbReference type="PROSITE" id="PS50053">
    <property type="entry name" value="UBIQUITIN_2"/>
    <property type="match status" value="1"/>
</dbReference>
<evidence type="ECO:0000313" key="7">
    <source>
        <dbReference type="EMBL" id="KEF53167.1"/>
    </source>
</evidence>
<dbReference type="InterPro" id="IPR039751">
    <property type="entry name" value="HERPUD1/2"/>
</dbReference>
<dbReference type="Proteomes" id="UP000027920">
    <property type="component" value="Unassembled WGS sequence"/>
</dbReference>